<keyword evidence="1" id="KW-0067">ATP-binding</keyword>
<dbReference type="PANTHER" id="PTHR23076">
    <property type="entry name" value="METALLOPROTEASE M41 FTSH"/>
    <property type="match status" value="1"/>
</dbReference>
<dbReference type="Gene3D" id="3.40.50.300">
    <property type="entry name" value="P-loop containing nucleotide triphosphate hydrolases"/>
    <property type="match status" value="1"/>
</dbReference>
<dbReference type="AlphaFoldDB" id="A0A1Y5T410"/>
<accession>A0A1Y5T410</accession>
<gene>
    <name evidence="4" type="primary">ftsH_2</name>
    <name evidence="4" type="ORF">PAM7971_02832</name>
</gene>
<dbReference type="InterPro" id="IPR027417">
    <property type="entry name" value="P-loop_NTPase"/>
</dbReference>
<dbReference type="Proteomes" id="UP000193307">
    <property type="component" value="Unassembled WGS sequence"/>
</dbReference>
<feature type="domain" description="AAA+ ATPase" evidence="3">
    <location>
        <begin position="312"/>
        <end position="450"/>
    </location>
</feature>
<dbReference type="InterPro" id="IPR003959">
    <property type="entry name" value="ATPase_AAA_core"/>
</dbReference>
<keyword evidence="5" id="KW-1185">Reference proteome</keyword>
<dbReference type="PROSITE" id="PS00674">
    <property type="entry name" value="AAA"/>
    <property type="match status" value="1"/>
</dbReference>
<dbReference type="Gene3D" id="1.20.58.760">
    <property type="entry name" value="Peptidase M41"/>
    <property type="match status" value="1"/>
</dbReference>
<proteinExistence type="inferred from homology"/>
<dbReference type="Pfam" id="PF01434">
    <property type="entry name" value="Peptidase_M41"/>
    <property type="match status" value="1"/>
</dbReference>
<keyword evidence="4" id="KW-0482">Metalloprotease</keyword>
<feature type="compositionally biased region" description="Low complexity" evidence="2">
    <location>
        <begin position="696"/>
        <end position="713"/>
    </location>
</feature>
<dbReference type="OrthoDB" id="9809379at2"/>
<name>A0A1Y5T410_9RHOB</name>
<keyword evidence="1" id="KW-0547">Nucleotide-binding</keyword>
<evidence type="ECO:0000259" key="3">
    <source>
        <dbReference type="SMART" id="SM00382"/>
    </source>
</evidence>
<dbReference type="EMBL" id="FWFW01000009">
    <property type="protein sequence ID" value="SLN54747.1"/>
    <property type="molecule type" value="Genomic_DNA"/>
</dbReference>
<dbReference type="Pfam" id="PF00004">
    <property type="entry name" value="AAA"/>
    <property type="match status" value="1"/>
</dbReference>
<organism evidence="4 5">
    <name type="scientific">Pacificibacter marinus</name>
    <dbReference type="NCBI Taxonomy" id="658057"/>
    <lineage>
        <taxon>Bacteria</taxon>
        <taxon>Pseudomonadati</taxon>
        <taxon>Pseudomonadota</taxon>
        <taxon>Alphaproteobacteria</taxon>
        <taxon>Rhodobacterales</taxon>
        <taxon>Roseobacteraceae</taxon>
        <taxon>Pacificibacter</taxon>
    </lineage>
</organism>
<dbReference type="GO" id="GO:0004222">
    <property type="term" value="F:metalloendopeptidase activity"/>
    <property type="evidence" value="ECO:0007669"/>
    <property type="project" value="InterPro"/>
</dbReference>
<dbReference type="SUPFAM" id="SSF52540">
    <property type="entry name" value="P-loop containing nucleoside triphosphate hydrolases"/>
    <property type="match status" value="1"/>
</dbReference>
<dbReference type="RefSeq" id="WP_085849936.1">
    <property type="nucleotide sequence ID" value="NZ_FNZV01000009.1"/>
</dbReference>
<evidence type="ECO:0000256" key="1">
    <source>
        <dbReference type="RuleBase" id="RU003651"/>
    </source>
</evidence>
<dbReference type="GO" id="GO:0005524">
    <property type="term" value="F:ATP binding"/>
    <property type="evidence" value="ECO:0007669"/>
    <property type="project" value="UniProtKB-KW"/>
</dbReference>
<dbReference type="CDD" id="cd19481">
    <property type="entry name" value="RecA-like_protease"/>
    <property type="match status" value="1"/>
</dbReference>
<keyword evidence="4" id="KW-0378">Hydrolase</keyword>
<dbReference type="STRING" id="658057.SAMN04488032_109141"/>
<dbReference type="GO" id="GO:0030163">
    <property type="term" value="P:protein catabolic process"/>
    <property type="evidence" value="ECO:0007669"/>
    <property type="project" value="TreeGrafter"/>
</dbReference>
<evidence type="ECO:0000313" key="5">
    <source>
        <dbReference type="Proteomes" id="UP000193307"/>
    </source>
</evidence>
<protein>
    <submittedName>
        <fullName evidence="4">ATP-dependent zinc metalloprotease FtsH</fullName>
        <ecNumber evidence="4">3.4.24.-</ecNumber>
    </submittedName>
</protein>
<keyword evidence="4" id="KW-0645">Protease</keyword>
<sequence>MSQSDDSFSLQFQRDLLRALYTSPLSTGPAFEVPLPLAPTLTLADYSTCIGQQIDPWAQGVDRQPPRRRVEFSLSLMIIGAQFSAAFPNRANLEAVVAPQALTLIEIGDAEERKRVAGVMDRILAKVGQLFPELPPHRHIKSIAYGDPHDSVSDADRTARSFNIDLGLQTAKGQSALVYVPSADCLPKPFQPLVTGHLVLPPVSRDLLIEVLRQTHSCTEQLAEREIRDRLPKDADLAEMSFPALRAALHADTSLAVATRLQAYVRKAQDLRKRSSITLDSMSLPALTRDAFDQLLADLSAWRAKELDWSEVTASFLLYGPPGNGKTLLAEALSGTANIPLISTSYAECQKAGHQGDMLLALSNAVDHAIRRAPSIFFIDELDSFSRRDKPSRNSDYIKGVVNALLEHLTRLASTSGVIILGATNYPEMIDPAIIRPGRFDRKIEFGNPDHSGILRILEIAIGGDICTGELIPIADQLVGVSAAQVTAIVRDARGRARHRGETLDDTHLRDSAQTLCPAMAPELEHRVAVHEASHAVVGHALGALSLEKLRITQTGGELLSTPKGPLTLASAKAHLAVLLAGRAAEMLCFGDVSTGAETDLRMATDLAFKMRHAWGFYPDTLLHAEELHLRIPSHYLVSDLNREILHAEARATEIISNQRDVIDRVARELIRKRELTREDLFGILNGEASGQDAKVSVSTGASSGTSSASFQK</sequence>
<evidence type="ECO:0000256" key="2">
    <source>
        <dbReference type="SAM" id="MobiDB-lite"/>
    </source>
</evidence>
<dbReference type="InterPro" id="IPR000642">
    <property type="entry name" value="Peptidase_M41"/>
</dbReference>
<dbReference type="SUPFAM" id="SSF140990">
    <property type="entry name" value="FtsH protease domain-like"/>
    <property type="match status" value="1"/>
</dbReference>
<dbReference type="GO" id="GO:0006508">
    <property type="term" value="P:proteolysis"/>
    <property type="evidence" value="ECO:0007669"/>
    <property type="project" value="UniProtKB-KW"/>
</dbReference>
<feature type="region of interest" description="Disordered" evidence="2">
    <location>
        <begin position="691"/>
        <end position="713"/>
    </location>
</feature>
<reference evidence="4 5" key="1">
    <citation type="submission" date="2017-03" db="EMBL/GenBank/DDBJ databases">
        <authorList>
            <person name="Afonso C.L."/>
            <person name="Miller P.J."/>
            <person name="Scott M.A."/>
            <person name="Spackman E."/>
            <person name="Goraichik I."/>
            <person name="Dimitrov K.M."/>
            <person name="Suarez D.L."/>
            <person name="Swayne D.E."/>
        </authorList>
    </citation>
    <scope>NUCLEOTIDE SEQUENCE [LARGE SCALE GENOMIC DNA]</scope>
    <source>
        <strain evidence="4 5">CECT 7971</strain>
    </source>
</reference>
<dbReference type="InterPro" id="IPR037219">
    <property type="entry name" value="Peptidase_M41-like"/>
</dbReference>
<dbReference type="EC" id="3.4.24.-" evidence="4"/>
<dbReference type="GO" id="GO:0004176">
    <property type="term" value="F:ATP-dependent peptidase activity"/>
    <property type="evidence" value="ECO:0007669"/>
    <property type="project" value="InterPro"/>
</dbReference>
<dbReference type="InterPro" id="IPR003960">
    <property type="entry name" value="ATPase_AAA_CS"/>
</dbReference>
<evidence type="ECO:0000313" key="4">
    <source>
        <dbReference type="EMBL" id="SLN54747.1"/>
    </source>
</evidence>
<dbReference type="PANTHER" id="PTHR23076:SF97">
    <property type="entry name" value="ATP-DEPENDENT ZINC METALLOPROTEASE YME1L1"/>
    <property type="match status" value="1"/>
</dbReference>
<dbReference type="InterPro" id="IPR003593">
    <property type="entry name" value="AAA+_ATPase"/>
</dbReference>
<comment type="similarity">
    <text evidence="1">Belongs to the AAA ATPase family.</text>
</comment>
<dbReference type="GO" id="GO:0016887">
    <property type="term" value="F:ATP hydrolysis activity"/>
    <property type="evidence" value="ECO:0007669"/>
    <property type="project" value="InterPro"/>
</dbReference>
<dbReference type="SMART" id="SM00382">
    <property type="entry name" value="AAA"/>
    <property type="match status" value="1"/>
</dbReference>
<dbReference type="GO" id="GO:0005886">
    <property type="term" value="C:plasma membrane"/>
    <property type="evidence" value="ECO:0007669"/>
    <property type="project" value="TreeGrafter"/>
</dbReference>